<dbReference type="PANTHER" id="PTHR32319">
    <property type="entry name" value="BACTERIAL HEMOLYSIN-LIKE PROTEIN"/>
    <property type="match status" value="1"/>
</dbReference>
<dbReference type="CDD" id="cd00165">
    <property type="entry name" value="S4"/>
    <property type="match status" value="1"/>
</dbReference>
<dbReference type="SMART" id="SM00363">
    <property type="entry name" value="S4"/>
    <property type="match status" value="1"/>
</dbReference>
<dbReference type="SUPFAM" id="SSF55174">
    <property type="entry name" value="Alpha-L RNA-binding motif"/>
    <property type="match status" value="1"/>
</dbReference>
<comment type="similarity">
    <text evidence="2">Belongs to the TlyA family.</text>
</comment>
<dbReference type="GO" id="GO:0003723">
    <property type="term" value="F:RNA binding"/>
    <property type="evidence" value="ECO:0007669"/>
    <property type="project" value="UniProtKB-KW"/>
</dbReference>
<name>X1BNW8_9ZZZZ</name>
<sequence length="246" mass="27781">MLYKERVDKVLVNRGLAENYHKAQALILAGLVFTGDKRIEKPGKMIMPEQELTLKEKMPFVSRGGLKLKEALDAFDLVIEGKVAADLGSSTGGFTDCMIQRGAKKVYAVDVDPKQFDWRLSQNPRITLIKKNVRYLEKSDFCEDLDIITMDLSFISVMKVLPAVKKVLNSGDLVSLIKPQFEVGRHQVGKKGIIRDPVLHQDVLERIIDEARHLGFKAKGVIKTSIRGQKGNQEFFILWKLMNTDP</sequence>
<dbReference type="Pfam" id="PF01479">
    <property type="entry name" value="S4"/>
    <property type="match status" value="1"/>
</dbReference>
<dbReference type="PIRSF" id="PIRSF005578">
    <property type="entry name" value="TlyA"/>
    <property type="match status" value="1"/>
</dbReference>
<dbReference type="InterPro" id="IPR002942">
    <property type="entry name" value="S4_RNA-bd"/>
</dbReference>
<dbReference type="GO" id="GO:0032259">
    <property type="term" value="P:methylation"/>
    <property type="evidence" value="ECO:0007669"/>
    <property type="project" value="InterPro"/>
</dbReference>
<dbReference type="EMBL" id="BART01016753">
    <property type="protein sequence ID" value="GAG85768.1"/>
    <property type="molecule type" value="Genomic_DNA"/>
</dbReference>
<dbReference type="InterPro" id="IPR036986">
    <property type="entry name" value="S4_RNA-bd_sf"/>
</dbReference>
<evidence type="ECO:0000256" key="1">
    <source>
        <dbReference type="ARBA" id="ARBA00022884"/>
    </source>
</evidence>
<protein>
    <recommendedName>
        <fullName evidence="3">RNA-binding S4 domain-containing protein</fullName>
    </recommendedName>
</protein>
<dbReference type="InterPro" id="IPR002877">
    <property type="entry name" value="RNA_MeTrfase_FtsJ_dom"/>
</dbReference>
<dbReference type="GO" id="GO:0008168">
    <property type="term" value="F:methyltransferase activity"/>
    <property type="evidence" value="ECO:0007669"/>
    <property type="project" value="InterPro"/>
</dbReference>
<dbReference type="Pfam" id="PF01728">
    <property type="entry name" value="FtsJ"/>
    <property type="match status" value="1"/>
</dbReference>
<feature type="non-terminal residue" evidence="4">
    <location>
        <position position="246"/>
    </location>
</feature>
<dbReference type="Gene3D" id="3.10.290.10">
    <property type="entry name" value="RNA-binding S4 domain"/>
    <property type="match status" value="1"/>
</dbReference>
<evidence type="ECO:0000313" key="4">
    <source>
        <dbReference type="EMBL" id="GAG85768.1"/>
    </source>
</evidence>
<evidence type="ECO:0000259" key="3">
    <source>
        <dbReference type="SMART" id="SM00363"/>
    </source>
</evidence>
<dbReference type="Gene3D" id="3.40.50.150">
    <property type="entry name" value="Vaccinia Virus protein VP39"/>
    <property type="match status" value="1"/>
</dbReference>
<gene>
    <name evidence="4" type="ORF">S01H4_32128</name>
</gene>
<dbReference type="NCBIfam" id="TIGR00478">
    <property type="entry name" value="tly"/>
    <property type="match status" value="1"/>
</dbReference>
<dbReference type="InterPro" id="IPR029063">
    <property type="entry name" value="SAM-dependent_MTases_sf"/>
</dbReference>
<keyword evidence="1" id="KW-0694">RNA-binding</keyword>
<organism evidence="4">
    <name type="scientific">marine sediment metagenome</name>
    <dbReference type="NCBI Taxonomy" id="412755"/>
    <lineage>
        <taxon>unclassified sequences</taxon>
        <taxon>metagenomes</taxon>
        <taxon>ecological metagenomes</taxon>
    </lineage>
</organism>
<dbReference type="AlphaFoldDB" id="X1BNW8"/>
<evidence type="ECO:0000256" key="2">
    <source>
        <dbReference type="ARBA" id="ARBA00029460"/>
    </source>
</evidence>
<dbReference type="InterPro" id="IPR047048">
    <property type="entry name" value="TlyA"/>
</dbReference>
<dbReference type="PROSITE" id="PS50889">
    <property type="entry name" value="S4"/>
    <property type="match status" value="1"/>
</dbReference>
<feature type="domain" description="RNA-binding S4" evidence="3">
    <location>
        <begin position="5"/>
        <end position="66"/>
    </location>
</feature>
<proteinExistence type="inferred from homology"/>
<comment type="caution">
    <text evidence="4">The sequence shown here is derived from an EMBL/GenBank/DDBJ whole genome shotgun (WGS) entry which is preliminary data.</text>
</comment>
<reference evidence="4" key="1">
    <citation type="journal article" date="2014" name="Front. Microbiol.">
        <title>High frequency of phylogenetically diverse reductive dehalogenase-homologous genes in deep subseafloor sedimentary metagenomes.</title>
        <authorList>
            <person name="Kawai M."/>
            <person name="Futagami T."/>
            <person name="Toyoda A."/>
            <person name="Takaki Y."/>
            <person name="Nishi S."/>
            <person name="Hori S."/>
            <person name="Arai W."/>
            <person name="Tsubouchi T."/>
            <person name="Morono Y."/>
            <person name="Uchiyama I."/>
            <person name="Ito T."/>
            <person name="Fujiyama A."/>
            <person name="Inagaki F."/>
            <person name="Takami H."/>
        </authorList>
    </citation>
    <scope>NUCLEOTIDE SEQUENCE</scope>
    <source>
        <strain evidence="4">Expedition CK06-06</strain>
    </source>
</reference>
<accession>X1BNW8</accession>
<dbReference type="PANTHER" id="PTHR32319:SF0">
    <property type="entry name" value="BACTERIAL HEMOLYSIN-LIKE PROTEIN"/>
    <property type="match status" value="1"/>
</dbReference>
<dbReference type="SUPFAM" id="SSF53335">
    <property type="entry name" value="S-adenosyl-L-methionine-dependent methyltransferases"/>
    <property type="match status" value="1"/>
</dbReference>
<dbReference type="CDD" id="cd02440">
    <property type="entry name" value="AdoMet_MTases"/>
    <property type="match status" value="1"/>
</dbReference>
<dbReference type="InterPro" id="IPR004538">
    <property type="entry name" value="Hemolysin_A/TlyA"/>
</dbReference>